<accession>A0A7J6R7E7</accession>
<keyword evidence="1" id="KW-0812">Transmembrane</keyword>
<evidence type="ECO:0000313" key="2">
    <source>
        <dbReference type="EMBL" id="KAF4716493.1"/>
    </source>
</evidence>
<reference evidence="2 3" key="1">
    <citation type="submission" date="2020-04" db="EMBL/GenBank/DDBJ databases">
        <title>Perkinsus olseni comparative genomics.</title>
        <authorList>
            <person name="Bogema D.R."/>
        </authorList>
    </citation>
    <scope>NUCLEOTIDE SEQUENCE [LARGE SCALE GENOMIC DNA]</scope>
    <source>
        <strain evidence="2">ATCC PRA-205</strain>
    </source>
</reference>
<feature type="transmembrane region" description="Helical" evidence="1">
    <location>
        <begin position="107"/>
        <end position="130"/>
    </location>
</feature>
<keyword evidence="1" id="KW-1133">Transmembrane helix</keyword>
<gene>
    <name evidence="2" type="ORF">FOZ62_014930</name>
</gene>
<evidence type="ECO:0000256" key="1">
    <source>
        <dbReference type="SAM" id="Phobius"/>
    </source>
</evidence>
<feature type="transmembrane region" description="Helical" evidence="1">
    <location>
        <begin position="83"/>
        <end position="101"/>
    </location>
</feature>
<dbReference type="EMBL" id="JABANM010024283">
    <property type="protein sequence ID" value="KAF4716493.1"/>
    <property type="molecule type" value="Genomic_DNA"/>
</dbReference>
<feature type="non-terminal residue" evidence="2">
    <location>
        <position position="131"/>
    </location>
</feature>
<organism evidence="2 3">
    <name type="scientific">Perkinsus olseni</name>
    <name type="common">Perkinsus atlanticus</name>
    <dbReference type="NCBI Taxonomy" id="32597"/>
    <lineage>
        <taxon>Eukaryota</taxon>
        <taxon>Sar</taxon>
        <taxon>Alveolata</taxon>
        <taxon>Perkinsozoa</taxon>
        <taxon>Perkinsea</taxon>
        <taxon>Perkinsida</taxon>
        <taxon>Perkinsidae</taxon>
        <taxon>Perkinsus</taxon>
    </lineage>
</organism>
<name>A0A7J6R7E7_PEROL</name>
<dbReference type="AlphaFoldDB" id="A0A7J6R7E7"/>
<evidence type="ECO:0000313" key="3">
    <source>
        <dbReference type="Proteomes" id="UP000574390"/>
    </source>
</evidence>
<comment type="caution">
    <text evidence="2">The sequence shown here is derived from an EMBL/GenBank/DDBJ whole genome shotgun (WGS) entry which is preliminary data.</text>
</comment>
<feature type="non-terminal residue" evidence="2">
    <location>
        <position position="1"/>
    </location>
</feature>
<proteinExistence type="predicted"/>
<protein>
    <submittedName>
        <fullName evidence="2">Uncharacterized protein</fullName>
    </submittedName>
</protein>
<sequence length="131" mass="14440">LMALLTTKDHREIPPLSLDTPLLVNHQNEGNQYQVVGEDVLGDQQQQRRRVSDKLPPTIVTGALCKNQKAFKARLAALLRSDWLLALLGVLSFVVFGIITNSDNLSLPLWAWIGLQAYQLALALALTTLLG</sequence>
<dbReference type="Proteomes" id="UP000574390">
    <property type="component" value="Unassembled WGS sequence"/>
</dbReference>
<keyword evidence="1" id="KW-0472">Membrane</keyword>